<sequence length="538" mass="60931">MPSYLTQSVSRAEEFSPSNPEKSSAPEAALQSPFIDHLADDAKVWTLYLEATKPKGEELTRVWNSDLDTILIFAGLFSAILTAFLIETRKNLQPDSQDLTNRYLHALVVQLQSPNRPHMNASAIEAVFEKYTPSTAFRWINGLWFVALTFSLVGAFGSILAKGWVAQFIPISAGVPIIDAYNRHRRFFGDDQLHLRAVITALLVTLHVGFYLFFVGLVLLLFQDDIRIGVFVTIFLTLTMLLYLGCSMRPILNPHSPFRTPLSGMLPIIPVLLLPVILMGDVLGHVWLTPRERRYKMKYKETERPYTISDTFCRWLTVTRTLWTRLIVDEMRAFFRLIDVATPLPSETGIDVLVGLFAISRTQHNLDDCIYALAALPATPRLQYALHSVDPLPALIRNVVDIFSDPNKMETAGLPQAYLNVVLSLVQTTYSNLDWAPRSIMPLLEKDGVLTPSETCPTEVLELIYCIQVHHDYRAFKYCYEMHKPTPPAYPAMTAALSKRRVEVRGHSSQRNWHWSDETVGRRRGHRRDKKDGSSGSG</sequence>
<feature type="transmembrane region" description="Helical" evidence="2">
    <location>
        <begin position="69"/>
        <end position="86"/>
    </location>
</feature>
<feature type="region of interest" description="Disordered" evidence="1">
    <location>
        <begin position="1"/>
        <end position="27"/>
    </location>
</feature>
<feature type="transmembrane region" description="Helical" evidence="2">
    <location>
        <begin position="197"/>
        <end position="221"/>
    </location>
</feature>
<dbReference type="EMBL" id="JAACJJ010000059">
    <property type="protein sequence ID" value="KAF5309418.1"/>
    <property type="molecule type" value="Genomic_DNA"/>
</dbReference>
<organism evidence="4 5">
    <name type="scientific">Psilocybe cf. subviscida</name>
    <dbReference type="NCBI Taxonomy" id="2480587"/>
    <lineage>
        <taxon>Eukaryota</taxon>
        <taxon>Fungi</taxon>
        <taxon>Dikarya</taxon>
        <taxon>Basidiomycota</taxon>
        <taxon>Agaricomycotina</taxon>
        <taxon>Agaricomycetes</taxon>
        <taxon>Agaricomycetidae</taxon>
        <taxon>Agaricales</taxon>
        <taxon>Agaricineae</taxon>
        <taxon>Strophariaceae</taxon>
        <taxon>Psilocybe</taxon>
    </lineage>
</organism>
<dbReference type="OrthoDB" id="2634466at2759"/>
<feature type="domain" description="DUF6535" evidence="3">
    <location>
        <begin position="45"/>
        <end position="223"/>
    </location>
</feature>
<evidence type="ECO:0000313" key="4">
    <source>
        <dbReference type="EMBL" id="KAF5309418.1"/>
    </source>
</evidence>
<keyword evidence="2" id="KW-1133">Transmembrane helix</keyword>
<dbReference type="InterPro" id="IPR045338">
    <property type="entry name" value="DUF6535"/>
</dbReference>
<protein>
    <recommendedName>
        <fullName evidence="3">DUF6535 domain-containing protein</fullName>
    </recommendedName>
</protein>
<keyword evidence="2" id="KW-0472">Membrane</keyword>
<dbReference type="Proteomes" id="UP000567179">
    <property type="component" value="Unassembled WGS sequence"/>
</dbReference>
<accession>A0A8H5ERG2</accession>
<feature type="transmembrane region" description="Helical" evidence="2">
    <location>
        <begin position="265"/>
        <end position="288"/>
    </location>
</feature>
<keyword evidence="5" id="KW-1185">Reference proteome</keyword>
<evidence type="ECO:0000256" key="1">
    <source>
        <dbReference type="SAM" id="MobiDB-lite"/>
    </source>
</evidence>
<reference evidence="4 5" key="1">
    <citation type="journal article" date="2020" name="ISME J.">
        <title>Uncovering the hidden diversity of litter-decomposition mechanisms in mushroom-forming fungi.</title>
        <authorList>
            <person name="Floudas D."/>
            <person name="Bentzer J."/>
            <person name="Ahren D."/>
            <person name="Johansson T."/>
            <person name="Persson P."/>
            <person name="Tunlid A."/>
        </authorList>
    </citation>
    <scope>NUCLEOTIDE SEQUENCE [LARGE SCALE GENOMIC DNA]</scope>
    <source>
        <strain evidence="4 5">CBS 101986</strain>
    </source>
</reference>
<dbReference type="AlphaFoldDB" id="A0A8H5ERG2"/>
<dbReference type="Pfam" id="PF20153">
    <property type="entry name" value="DUF6535"/>
    <property type="match status" value="1"/>
</dbReference>
<evidence type="ECO:0000313" key="5">
    <source>
        <dbReference type="Proteomes" id="UP000567179"/>
    </source>
</evidence>
<evidence type="ECO:0000259" key="3">
    <source>
        <dbReference type="Pfam" id="PF20153"/>
    </source>
</evidence>
<evidence type="ECO:0000256" key="2">
    <source>
        <dbReference type="SAM" id="Phobius"/>
    </source>
</evidence>
<feature type="transmembrane region" description="Helical" evidence="2">
    <location>
        <begin position="228"/>
        <end position="245"/>
    </location>
</feature>
<keyword evidence="2" id="KW-0812">Transmembrane</keyword>
<feature type="region of interest" description="Disordered" evidence="1">
    <location>
        <begin position="504"/>
        <end position="538"/>
    </location>
</feature>
<name>A0A8H5ERG2_9AGAR</name>
<comment type="caution">
    <text evidence="4">The sequence shown here is derived from an EMBL/GenBank/DDBJ whole genome shotgun (WGS) entry which is preliminary data.</text>
</comment>
<feature type="transmembrane region" description="Helical" evidence="2">
    <location>
        <begin position="139"/>
        <end position="161"/>
    </location>
</feature>
<gene>
    <name evidence="4" type="ORF">D9619_012381</name>
</gene>
<proteinExistence type="predicted"/>
<feature type="compositionally biased region" description="Polar residues" evidence="1">
    <location>
        <begin position="1"/>
        <end position="22"/>
    </location>
</feature>